<dbReference type="GO" id="GO:0030288">
    <property type="term" value="C:outer membrane-bounded periplasmic space"/>
    <property type="evidence" value="ECO:0007669"/>
    <property type="project" value="InterPro"/>
</dbReference>
<sequence>MYNIWIFNKQFVNFGILAVVSTITNNSIKNNHTMKRFSFLVIAALIIGCSFSFAQDKSLKRKVAIGRFSNETQYAKSVFYDKENDPMGKQASDILSTKLASTDKFLLIERQDYDKIVKEVQTGGIASQRIGADYLIIGSITEYGRKTVGTQKVFSSSKEQVVEVGLSVRLVDVSTGLIVYSGEAKGEAVTEDKRVLGFGKTADFDATLSDKAISAAITKLVENIINTCMDNPWKAYILSVEDGSFIISGGKSQGLKVGDTFDVVLKGKKVKNPQTGLDIELPGKVVAKVKIDATLGNTAQDEISMASLVSGEIEKENLTKYYITESK</sequence>
<evidence type="ECO:0000256" key="4">
    <source>
        <dbReference type="ARBA" id="ARBA00023139"/>
    </source>
</evidence>
<evidence type="ECO:0000256" key="1">
    <source>
        <dbReference type="ARBA" id="ARBA00022475"/>
    </source>
</evidence>
<keyword evidence="5" id="KW-0449">Lipoprotein</keyword>
<dbReference type="Pfam" id="PF03783">
    <property type="entry name" value="CsgG"/>
    <property type="match status" value="1"/>
</dbReference>
<keyword evidence="4" id="KW-0564">Palmitate</keyword>
<evidence type="ECO:0000256" key="5">
    <source>
        <dbReference type="ARBA" id="ARBA00023288"/>
    </source>
</evidence>
<evidence type="ECO:0008006" key="8">
    <source>
        <dbReference type="Google" id="ProtNLM"/>
    </source>
</evidence>
<dbReference type="InterPro" id="IPR005534">
    <property type="entry name" value="Curli_assmbl/transp-comp_CsgG"/>
</dbReference>
<keyword evidence="3 6" id="KW-0472">Membrane</keyword>
<evidence type="ECO:0000256" key="6">
    <source>
        <dbReference type="SAM" id="Phobius"/>
    </source>
</evidence>
<keyword evidence="6" id="KW-1133">Transmembrane helix</keyword>
<gene>
    <name evidence="7" type="ORF">SDC9_110698</name>
</gene>
<dbReference type="PANTHER" id="PTHR41164:SF1">
    <property type="entry name" value="CURLI PRODUCTION ASSEMBLY_TRANSPORT COMPONENT CSGG"/>
    <property type="match status" value="1"/>
</dbReference>
<dbReference type="EMBL" id="VSSQ01019617">
    <property type="protein sequence ID" value="MPM63814.1"/>
    <property type="molecule type" value="Genomic_DNA"/>
</dbReference>
<organism evidence="7">
    <name type="scientific">bioreactor metagenome</name>
    <dbReference type="NCBI Taxonomy" id="1076179"/>
    <lineage>
        <taxon>unclassified sequences</taxon>
        <taxon>metagenomes</taxon>
        <taxon>ecological metagenomes</taxon>
    </lineage>
</organism>
<dbReference type="Gene3D" id="3.40.50.10610">
    <property type="entry name" value="ABC-type transport auxiliary lipoprotein component"/>
    <property type="match status" value="1"/>
</dbReference>
<evidence type="ECO:0000256" key="2">
    <source>
        <dbReference type="ARBA" id="ARBA00022729"/>
    </source>
</evidence>
<evidence type="ECO:0000313" key="7">
    <source>
        <dbReference type="EMBL" id="MPM63814.1"/>
    </source>
</evidence>
<feature type="transmembrane region" description="Helical" evidence="6">
    <location>
        <begin position="37"/>
        <end position="54"/>
    </location>
</feature>
<keyword evidence="6" id="KW-0812">Transmembrane</keyword>
<comment type="caution">
    <text evidence="7">The sequence shown here is derived from an EMBL/GenBank/DDBJ whole genome shotgun (WGS) entry which is preliminary data.</text>
</comment>
<protein>
    <recommendedName>
        <fullName evidence="8">Lipoprotein/NMB1164</fullName>
    </recommendedName>
</protein>
<accession>A0A645BPU0</accession>
<proteinExistence type="predicted"/>
<dbReference type="SUPFAM" id="SSF52964">
    <property type="entry name" value="TolB, N-terminal domain"/>
    <property type="match status" value="1"/>
</dbReference>
<evidence type="ECO:0000256" key="3">
    <source>
        <dbReference type="ARBA" id="ARBA00023136"/>
    </source>
</evidence>
<dbReference type="PANTHER" id="PTHR41164">
    <property type="entry name" value="CURLI PRODUCTION ASSEMBLY/TRANSPORT COMPONENT CSGG"/>
    <property type="match status" value="1"/>
</dbReference>
<name>A0A645BPU0_9ZZZZ</name>
<keyword evidence="2" id="KW-0732">Signal</keyword>
<reference evidence="7" key="1">
    <citation type="submission" date="2019-08" db="EMBL/GenBank/DDBJ databases">
        <authorList>
            <person name="Kucharzyk K."/>
            <person name="Murdoch R.W."/>
            <person name="Higgins S."/>
            <person name="Loffler F."/>
        </authorList>
    </citation>
    <scope>NUCLEOTIDE SEQUENCE</scope>
</reference>
<dbReference type="AlphaFoldDB" id="A0A645BPU0"/>
<keyword evidence="1" id="KW-1003">Cell membrane</keyword>